<keyword evidence="2" id="KW-0813">Transport</keyword>
<dbReference type="InterPro" id="IPR017871">
    <property type="entry name" value="ABC_transporter-like_CS"/>
</dbReference>
<dbReference type="PROSITE" id="PS00211">
    <property type="entry name" value="ABC_TRANSPORTER_1"/>
    <property type="match status" value="1"/>
</dbReference>
<dbReference type="RefSeq" id="WP_109322986.1">
    <property type="nucleotide sequence ID" value="NZ_CP029346.1"/>
</dbReference>
<dbReference type="Proteomes" id="UP000245468">
    <property type="component" value="Chromosome"/>
</dbReference>
<keyword evidence="5" id="KW-0067">ATP-binding</keyword>
<comment type="similarity">
    <text evidence="1">Belongs to the ABC transporter superfamily.</text>
</comment>
<dbReference type="KEGG" id="psez:HME7025_01434"/>
<protein>
    <submittedName>
        <fullName evidence="7">Fe(3+)-transporting ATPase</fullName>
    </submittedName>
</protein>
<dbReference type="InterPro" id="IPR027417">
    <property type="entry name" value="P-loop_NTPase"/>
</dbReference>
<keyword evidence="8" id="KW-1185">Reference proteome</keyword>
<dbReference type="PROSITE" id="PS50893">
    <property type="entry name" value="ABC_TRANSPORTER_2"/>
    <property type="match status" value="1"/>
</dbReference>
<reference evidence="8" key="1">
    <citation type="submission" date="2018-05" db="EMBL/GenBank/DDBJ databases">
        <title>Pseudarcicella sp. HME7025 Genome sequencing and assembly.</title>
        <authorList>
            <person name="Kim H."/>
            <person name="Kang H."/>
            <person name="Joh K."/>
        </authorList>
    </citation>
    <scope>NUCLEOTIDE SEQUENCE [LARGE SCALE GENOMIC DNA]</scope>
    <source>
        <strain evidence="8">HME7025</strain>
    </source>
</reference>
<dbReference type="InterPro" id="IPR003439">
    <property type="entry name" value="ABC_transporter-like_ATP-bd"/>
</dbReference>
<proteinExistence type="inferred from homology"/>
<keyword evidence="3" id="KW-0536">Nodulation</keyword>
<dbReference type="GO" id="GO:0016887">
    <property type="term" value="F:ATP hydrolysis activity"/>
    <property type="evidence" value="ECO:0007669"/>
    <property type="project" value="InterPro"/>
</dbReference>
<dbReference type="SMART" id="SM00382">
    <property type="entry name" value="AAA"/>
    <property type="match status" value="1"/>
</dbReference>
<keyword evidence="4" id="KW-0547">Nucleotide-binding</keyword>
<evidence type="ECO:0000313" key="8">
    <source>
        <dbReference type="Proteomes" id="UP000245468"/>
    </source>
</evidence>
<dbReference type="InterPro" id="IPR050763">
    <property type="entry name" value="ABC_transporter_ATP-binding"/>
</dbReference>
<dbReference type="PANTHER" id="PTHR42711">
    <property type="entry name" value="ABC TRANSPORTER ATP-BINDING PROTEIN"/>
    <property type="match status" value="1"/>
</dbReference>
<evidence type="ECO:0000259" key="6">
    <source>
        <dbReference type="PROSITE" id="PS50893"/>
    </source>
</evidence>
<evidence type="ECO:0000256" key="3">
    <source>
        <dbReference type="ARBA" id="ARBA00022458"/>
    </source>
</evidence>
<organism evidence="7 8">
    <name type="scientific">Aquirufa nivalisilvae</name>
    <dbReference type="NCBI Taxonomy" id="2516557"/>
    <lineage>
        <taxon>Bacteria</taxon>
        <taxon>Pseudomonadati</taxon>
        <taxon>Bacteroidota</taxon>
        <taxon>Cytophagia</taxon>
        <taxon>Cytophagales</taxon>
        <taxon>Flectobacillaceae</taxon>
        <taxon>Aquirufa</taxon>
    </lineage>
</organism>
<gene>
    <name evidence="7" type="ORF">HME7025_01434</name>
</gene>
<dbReference type="Pfam" id="PF00005">
    <property type="entry name" value="ABC_tran"/>
    <property type="match status" value="1"/>
</dbReference>
<dbReference type="InterPro" id="IPR003593">
    <property type="entry name" value="AAA+_ATPase"/>
</dbReference>
<name>A0A2S2DW81_9BACT</name>
<evidence type="ECO:0000256" key="1">
    <source>
        <dbReference type="ARBA" id="ARBA00005417"/>
    </source>
</evidence>
<evidence type="ECO:0000256" key="2">
    <source>
        <dbReference type="ARBA" id="ARBA00022448"/>
    </source>
</evidence>
<dbReference type="GO" id="GO:0005524">
    <property type="term" value="F:ATP binding"/>
    <property type="evidence" value="ECO:0007669"/>
    <property type="project" value="UniProtKB-KW"/>
</dbReference>
<dbReference type="PANTHER" id="PTHR42711:SF5">
    <property type="entry name" value="ABC TRANSPORTER ATP-BINDING PROTEIN NATA"/>
    <property type="match status" value="1"/>
</dbReference>
<dbReference type="AlphaFoldDB" id="A0A2S2DW81"/>
<accession>A0A2S2DW81</accession>
<evidence type="ECO:0000256" key="4">
    <source>
        <dbReference type="ARBA" id="ARBA00022741"/>
    </source>
</evidence>
<dbReference type="Gene3D" id="3.40.50.300">
    <property type="entry name" value="P-loop containing nucleotide triphosphate hydrolases"/>
    <property type="match status" value="1"/>
</dbReference>
<evidence type="ECO:0000313" key="7">
    <source>
        <dbReference type="EMBL" id="AWL09290.1"/>
    </source>
</evidence>
<feature type="domain" description="ABC transporter" evidence="6">
    <location>
        <begin position="1"/>
        <end position="234"/>
    </location>
</feature>
<evidence type="ECO:0000256" key="5">
    <source>
        <dbReference type="ARBA" id="ARBA00022840"/>
    </source>
</evidence>
<sequence>MLEIQINHHQVTSHFALNHIHFQVKAGEIFALIGKSGSGKSTIANIVVGQTIQPGASIIVNGKELNTQMDRLIKVFKEVGYVPQNLHLMPHHTVEEYLRRLGQKMTSQDLEKFIQKNVRRFRLKSVKNTKIQHLSGGERQKLALLEAISKPIELLVLDEPFSQLDTEQKLEFSEIFKQVVEEEKIPCLLISHDLVDILSLSQQVGILHQGKLIFQGDWVKFKKSQNKHVLKLQQAMRVWKEKIDTLLNV</sequence>
<dbReference type="OrthoDB" id="9802264at2"/>
<dbReference type="EMBL" id="CP029346">
    <property type="protein sequence ID" value="AWL09290.1"/>
    <property type="molecule type" value="Genomic_DNA"/>
</dbReference>
<dbReference type="SUPFAM" id="SSF52540">
    <property type="entry name" value="P-loop containing nucleoside triphosphate hydrolases"/>
    <property type="match status" value="1"/>
</dbReference>